<dbReference type="AlphaFoldDB" id="A0A1I0DK31"/>
<sequence>MITKFSVKNFRNFKERIEFDLATQKQYEFNTDVVKDGCVKHGMLYGKNGEGKSNLGLALVELTSHLHLEDTKYAELGNTFLNAASEDLLAEFSFDFYLNKHNVTYSYGKNESRIIQYERLEIDNQTVVEWDKNQGGRLKTSLLGTETLNSDLSDYNGSAINYIKNNAILLQDSTNHLFFDFLRFSKGMVCFKTMAKASEFHGLKPHSYSTIQEQIINGSGVDKFQDFLNSLDIKCDRCQATCPFFSLLFALFSLTGLNTISSS</sequence>
<dbReference type="Gene3D" id="3.40.50.300">
    <property type="entry name" value="P-loop containing nucleotide triphosphate hydrolases"/>
    <property type="match status" value="1"/>
</dbReference>
<name>A0A1I0DK31_9GAMM</name>
<reference evidence="2" key="1">
    <citation type="submission" date="2016-10" db="EMBL/GenBank/DDBJ databases">
        <authorList>
            <person name="Varghese N."/>
            <person name="Submissions S."/>
        </authorList>
    </citation>
    <scope>NUCLEOTIDE SEQUENCE [LARGE SCALE GENOMIC DNA]</scope>
    <source>
        <strain evidence="2">DSM 18579</strain>
    </source>
</reference>
<dbReference type="RefSeq" id="WP_093320478.1">
    <property type="nucleotide sequence ID" value="NZ_FOHV01000016.1"/>
</dbReference>
<evidence type="ECO:0000313" key="2">
    <source>
        <dbReference type="Proteomes" id="UP000242642"/>
    </source>
</evidence>
<dbReference type="InterPro" id="IPR027417">
    <property type="entry name" value="P-loop_NTPase"/>
</dbReference>
<organism evidence="1 2">
    <name type="scientific">Thorsellia anophelis DSM 18579</name>
    <dbReference type="NCBI Taxonomy" id="1123402"/>
    <lineage>
        <taxon>Bacteria</taxon>
        <taxon>Pseudomonadati</taxon>
        <taxon>Pseudomonadota</taxon>
        <taxon>Gammaproteobacteria</taxon>
        <taxon>Enterobacterales</taxon>
        <taxon>Thorselliaceae</taxon>
        <taxon>Thorsellia</taxon>
    </lineage>
</organism>
<dbReference type="OrthoDB" id="9809324at2"/>
<gene>
    <name evidence="1" type="ORF">SAMN02583745_02003</name>
</gene>
<dbReference type="Proteomes" id="UP000242642">
    <property type="component" value="Unassembled WGS sequence"/>
</dbReference>
<proteinExistence type="predicted"/>
<evidence type="ECO:0000313" key="1">
    <source>
        <dbReference type="EMBL" id="SET32008.1"/>
    </source>
</evidence>
<accession>A0A1I0DK31</accession>
<protein>
    <submittedName>
        <fullName evidence="1">Uncharacterized protein</fullName>
    </submittedName>
</protein>
<keyword evidence="2" id="KW-1185">Reference proteome</keyword>
<dbReference type="EMBL" id="FOHV01000016">
    <property type="protein sequence ID" value="SET32008.1"/>
    <property type="molecule type" value="Genomic_DNA"/>
</dbReference>